<dbReference type="Pfam" id="PF22564">
    <property type="entry name" value="HAAS"/>
    <property type="match status" value="1"/>
</dbReference>
<keyword evidence="1" id="KW-0812">Transmembrane</keyword>
<feature type="transmembrane region" description="Helical" evidence="1">
    <location>
        <begin position="176"/>
        <end position="198"/>
    </location>
</feature>
<keyword evidence="1" id="KW-0472">Membrane</keyword>
<organism evidence="2 3">
    <name type="scientific">Clostridium scindens (strain JCM 10418 / VPI 12708)</name>
    <dbReference type="NCBI Taxonomy" id="29347"/>
    <lineage>
        <taxon>Bacteria</taxon>
        <taxon>Bacillati</taxon>
        <taxon>Bacillota</taxon>
        <taxon>Clostridia</taxon>
        <taxon>Lachnospirales</taxon>
        <taxon>Lachnospiraceae</taxon>
    </lineage>
</organism>
<evidence type="ECO:0000313" key="3">
    <source>
        <dbReference type="Proteomes" id="UP000462363"/>
    </source>
</evidence>
<evidence type="ECO:0000256" key="1">
    <source>
        <dbReference type="SAM" id="Phobius"/>
    </source>
</evidence>
<reference evidence="2 3" key="1">
    <citation type="submission" date="2019-08" db="EMBL/GenBank/DDBJ databases">
        <title>In-depth cultivation of the pig gut microbiome towards novel bacterial diversity and tailored functional studies.</title>
        <authorList>
            <person name="Wylensek D."/>
            <person name="Hitch T.C.A."/>
            <person name="Clavel T."/>
        </authorList>
    </citation>
    <scope>NUCLEOTIDE SEQUENCE [LARGE SCALE GENOMIC DNA]</scope>
    <source>
        <strain evidence="2 3">BL-389-WT-3D</strain>
    </source>
</reference>
<feature type="transmembrane region" description="Helical" evidence="1">
    <location>
        <begin position="107"/>
        <end position="125"/>
    </location>
</feature>
<dbReference type="EMBL" id="VUMB01000019">
    <property type="protein sequence ID" value="MSS40737.1"/>
    <property type="molecule type" value="Genomic_DNA"/>
</dbReference>
<comment type="caution">
    <text evidence="2">The sequence shown here is derived from an EMBL/GenBank/DDBJ whole genome shotgun (WGS) entry which is preliminary data.</text>
</comment>
<evidence type="ECO:0000313" key="2">
    <source>
        <dbReference type="EMBL" id="MSS40737.1"/>
    </source>
</evidence>
<dbReference type="RefSeq" id="WP_009248688.1">
    <property type="nucleotide sequence ID" value="NZ_AP024846.1"/>
</dbReference>
<sequence>MNRIEFMTELAALLQDVPVEERREAMQYYNDYFDDAGDENEEQVISELGSPAKVAATIKADLGSQAGDYAEYSENGYTDSRFDQKEMPAGRAYQRKEEKEPPKTSRALKIVLIIAIILVGAPVLIPLGVGITLAVLGCVIALFCAFIALVVASVAVAIVGIVVFGVGIATLIPELAVGLALVGTGLILTVLGVIATVASVKLCLVVFPGICRGIVWICRRPFQGKAVA</sequence>
<gene>
    <name evidence="2" type="ORF">FYJ37_10355</name>
</gene>
<name>A0A844F9P8_CLOSV</name>
<dbReference type="AlphaFoldDB" id="A0A844F9P8"/>
<feature type="transmembrane region" description="Helical" evidence="1">
    <location>
        <begin position="131"/>
        <end position="164"/>
    </location>
</feature>
<accession>A0A844F9P8</accession>
<proteinExistence type="predicted"/>
<keyword evidence="1" id="KW-1133">Transmembrane helix</keyword>
<protein>
    <submittedName>
        <fullName evidence="2">DUF1700 domain-containing protein</fullName>
    </submittedName>
</protein>
<dbReference type="Proteomes" id="UP000462363">
    <property type="component" value="Unassembled WGS sequence"/>
</dbReference>